<dbReference type="PANTHER" id="PTHR32063:SF0">
    <property type="entry name" value="SWARMING MOTILITY PROTEIN SWRC"/>
    <property type="match status" value="1"/>
</dbReference>
<keyword evidence="1" id="KW-0812">Transmembrane</keyword>
<dbReference type="AlphaFoldDB" id="A0A7C6EB97"/>
<dbReference type="GO" id="GO:0005886">
    <property type="term" value="C:plasma membrane"/>
    <property type="evidence" value="ECO:0007669"/>
    <property type="project" value="TreeGrafter"/>
</dbReference>
<dbReference type="GO" id="GO:0042910">
    <property type="term" value="F:xenobiotic transmembrane transporter activity"/>
    <property type="evidence" value="ECO:0007669"/>
    <property type="project" value="TreeGrafter"/>
</dbReference>
<name>A0A7C6EB97_DESAE</name>
<feature type="transmembrane region" description="Helical" evidence="1">
    <location>
        <begin position="57"/>
        <end position="80"/>
    </location>
</feature>
<reference evidence="2" key="1">
    <citation type="journal article" date="2020" name="mSystems">
        <title>Genome- and Community-Level Interaction Insights into Carbon Utilization and Element Cycling Functions of Hydrothermarchaeota in Hydrothermal Sediment.</title>
        <authorList>
            <person name="Zhou Z."/>
            <person name="Liu Y."/>
            <person name="Xu W."/>
            <person name="Pan J."/>
            <person name="Luo Z.H."/>
            <person name="Li M."/>
        </authorList>
    </citation>
    <scope>NUCLEOTIDE SEQUENCE [LARGE SCALE GENOMIC DNA]</scope>
    <source>
        <strain evidence="2">SpSt-1135</strain>
    </source>
</reference>
<keyword evidence="1" id="KW-1133">Transmembrane helix</keyword>
<dbReference type="EMBL" id="DRZX01000289">
    <property type="protein sequence ID" value="HHS49394.1"/>
    <property type="molecule type" value="Genomic_DNA"/>
</dbReference>
<evidence type="ECO:0000313" key="2">
    <source>
        <dbReference type="EMBL" id="HHS49394.1"/>
    </source>
</evidence>
<dbReference type="PRINTS" id="PR00702">
    <property type="entry name" value="ACRIFLAVINRP"/>
</dbReference>
<organism evidence="2">
    <name type="scientific">Desulfurella acetivorans</name>
    <dbReference type="NCBI Taxonomy" id="33002"/>
    <lineage>
        <taxon>Bacteria</taxon>
        <taxon>Pseudomonadati</taxon>
        <taxon>Campylobacterota</taxon>
        <taxon>Desulfurellia</taxon>
        <taxon>Desulfurellales</taxon>
        <taxon>Desulfurellaceae</taxon>
        <taxon>Desulfurella</taxon>
    </lineage>
</organism>
<dbReference type="SUPFAM" id="SSF82866">
    <property type="entry name" value="Multidrug efflux transporter AcrB transmembrane domain"/>
    <property type="match status" value="1"/>
</dbReference>
<evidence type="ECO:0000256" key="1">
    <source>
        <dbReference type="SAM" id="Phobius"/>
    </source>
</evidence>
<dbReference type="Gene3D" id="1.20.1640.10">
    <property type="entry name" value="Multidrug efflux transporter AcrB transmembrane domain"/>
    <property type="match status" value="2"/>
</dbReference>
<keyword evidence="1" id="KW-0472">Membrane</keyword>
<dbReference type="Pfam" id="PF00873">
    <property type="entry name" value="ACR_tran"/>
    <property type="match status" value="1"/>
</dbReference>
<feature type="transmembrane region" description="Helical" evidence="1">
    <location>
        <begin position="86"/>
        <end position="112"/>
    </location>
</feature>
<dbReference type="InterPro" id="IPR001036">
    <property type="entry name" value="Acrflvin-R"/>
</dbReference>
<sequence length="182" mass="20690">MQINFFSIGFNTVTLTAIILALGMLIDDTIVILENIERHFFELKKSPMQAAVDGMKEVMLVVLGGTIATSAVIFSMMFVGGYPEKVFRLLASALLIAISVSYFVSVTLIPILSIKFLKGKEKEVKSKWESKINQYMVSWLNPLKNIYIEWIKDLIHKKKIRLPVNIALIALLNYQHKDYTAY</sequence>
<comment type="caution">
    <text evidence="2">The sequence shown here is derived from an EMBL/GenBank/DDBJ whole genome shotgun (WGS) entry which is preliminary data.</text>
</comment>
<feature type="transmembrane region" description="Helical" evidence="1">
    <location>
        <begin position="12"/>
        <end position="36"/>
    </location>
</feature>
<proteinExistence type="predicted"/>
<gene>
    <name evidence="2" type="ORF">ENM99_06140</name>
</gene>
<accession>A0A7C6EB97</accession>
<protein>
    <submittedName>
        <fullName evidence="2">Efflux RND transporter permease subunit</fullName>
    </submittedName>
</protein>
<dbReference type="PANTHER" id="PTHR32063">
    <property type="match status" value="1"/>
</dbReference>
<dbReference type="Proteomes" id="UP000886400">
    <property type="component" value="Unassembled WGS sequence"/>
</dbReference>